<reference evidence="4 5" key="1">
    <citation type="journal article" date="2014" name="BMC Genomics">
        <title>Comparison of environmental and isolate Sulfobacillus genomes reveals diverse carbon, sulfur, nitrogen, and hydrogen metabolisms.</title>
        <authorList>
            <person name="Justice N.B."/>
            <person name="Norman A."/>
            <person name="Brown C.T."/>
            <person name="Singh A."/>
            <person name="Thomas B.C."/>
            <person name="Banfield J.F."/>
        </authorList>
    </citation>
    <scope>NUCLEOTIDE SEQUENCE [LARGE SCALE GENOMIC DNA]</scope>
    <source>
        <strain evidence="4">AMDSBA3</strain>
    </source>
</reference>
<dbReference type="Pfam" id="PF00465">
    <property type="entry name" value="Fe-ADH"/>
    <property type="match status" value="1"/>
</dbReference>
<comment type="caution">
    <text evidence="4">The sequence shown here is derived from an EMBL/GenBank/DDBJ whole genome shotgun (WGS) entry which is preliminary data.</text>
</comment>
<accession>A0A2T2WKD4</accession>
<keyword evidence="1" id="KW-0560">Oxidoreductase</keyword>
<dbReference type="SUPFAM" id="SSF56796">
    <property type="entry name" value="Dehydroquinate synthase-like"/>
    <property type="match status" value="1"/>
</dbReference>
<dbReference type="CDD" id="cd08185">
    <property type="entry name" value="Fe-ADH-like"/>
    <property type="match status" value="1"/>
</dbReference>
<evidence type="ECO:0000259" key="2">
    <source>
        <dbReference type="Pfam" id="PF00465"/>
    </source>
</evidence>
<evidence type="ECO:0000259" key="3">
    <source>
        <dbReference type="Pfam" id="PF25137"/>
    </source>
</evidence>
<dbReference type="GO" id="GO:0046872">
    <property type="term" value="F:metal ion binding"/>
    <property type="evidence" value="ECO:0007669"/>
    <property type="project" value="InterPro"/>
</dbReference>
<dbReference type="EMBL" id="PXYV01000013">
    <property type="protein sequence ID" value="PSR22701.1"/>
    <property type="molecule type" value="Genomic_DNA"/>
</dbReference>
<dbReference type="Gene3D" id="3.40.50.1970">
    <property type="match status" value="1"/>
</dbReference>
<dbReference type="GO" id="GO:0004022">
    <property type="term" value="F:alcohol dehydrogenase (NAD+) activity"/>
    <property type="evidence" value="ECO:0007669"/>
    <property type="project" value="TreeGrafter"/>
</dbReference>
<evidence type="ECO:0000313" key="4">
    <source>
        <dbReference type="EMBL" id="PSR22701.1"/>
    </source>
</evidence>
<dbReference type="FunFam" id="3.40.50.1970:FF:000003">
    <property type="entry name" value="Alcohol dehydrogenase, iron-containing"/>
    <property type="match status" value="1"/>
</dbReference>
<name>A0A2T2WKD4_9FIRM</name>
<dbReference type="PANTHER" id="PTHR11496">
    <property type="entry name" value="ALCOHOL DEHYDROGENASE"/>
    <property type="match status" value="1"/>
</dbReference>
<organism evidence="4 5">
    <name type="scientific">Sulfobacillus acidophilus</name>
    <dbReference type="NCBI Taxonomy" id="53633"/>
    <lineage>
        <taxon>Bacteria</taxon>
        <taxon>Bacillati</taxon>
        <taxon>Bacillota</taxon>
        <taxon>Clostridia</taxon>
        <taxon>Eubacteriales</taxon>
        <taxon>Clostridiales Family XVII. Incertae Sedis</taxon>
        <taxon>Sulfobacillus</taxon>
    </lineage>
</organism>
<dbReference type="Proteomes" id="UP000241848">
    <property type="component" value="Unassembled WGS sequence"/>
</dbReference>
<dbReference type="Gene3D" id="1.20.1090.10">
    <property type="entry name" value="Dehydroquinate synthase-like - alpha domain"/>
    <property type="match status" value="1"/>
</dbReference>
<feature type="domain" description="Fe-containing alcohol dehydrogenase-like C-terminal" evidence="3">
    <location>
        <begin position="192"/>
        <end position="393"/>
    </location>
</feature>
<dbReference type="PANTHER" id="PTHR11496:SF83">
    <property type="entry name" value="HYDROXYACID-OXOACID TRANSHYDROGENASE, MITOCHONDRIAL"/>
    <property type="match status" value="1"/>
</dbReference>
<protein>
    <submittedName>
        <fullName evidence="4">Alcohol dehydrogenase</fullName>
    </submittedName>
</protein>
<feature type="domain" description="Alcohol dehydrogenase iron-type/glycerol dehydrogenase GldA" evidence="2">
    <location>
        <begin position="12"/>
        <end position="181"/>
    </location>
</feature>
<dbReference type="InterPro" id="IPR056798">
    <property type="entry name" value="ADH_Fe_C"/>
</dbReference>
<sequence>MSDVAQDFLVSTHLLFGWGASGRTASLVQDLGTRCFIVTTAGTTHRTNLLRGLMDELELVGCACSVFDRVTPNPTVSEMEEARTMALDFGADVILGVGGGSSLDTAKAVSLGVTHGGPLWDYRIGGSRSVNGSMLPVVTVNTTAGTGSQVSPVAVFTNEDTHSKMAIVDRKLCPAFGVIDPALTLSVPPRVTAATGFDVFAHAFESIIHVNHSPLVDRLAWDTLGLVAQYLPRAVAQGDDQAAREAMAIADTWAGICITNVGTVLPHGIAMAVGGQVSTVMHGEALAAVYPAVLRYSCSAVVEPLARLYEILEAALSLPLKDTLLSAVDKARRCPDLIELFLQRIGLPDRLSQLGLSEDLIDPIVRGTFQLPDYRNNPRVPTHSELMQLLEASFRV</sequence>
<gene>
    <name evidence="4" type="ORF">C7B45_05760</name>
</gene>
<dbReference type="InterPro" id="IPR039697">
    <property type="entry name" value="Alcohol_dehydrogenase_Fe"/>
</dbReference>
<dbReference type="Pfam" id="PF25137">
    <property type="entry name" value="ADH_Fe_C"/>
    <property type="match status" value="1"/>
</dbReference>
<dbReference type="AlphaFoldDB" id="A0A2T2WKD4"/>
<proteinExistence type="predicted"/>
<evidence type="ECO:0000313" key="5">
    <source>
        <dbReference type="Proteomes" id="UP000241848"/>
    </source>
</evidence>
<dbReference type="InterPro" id="IPR001670">
    <property type="entry name" value="ADH_Fe/GldA"/>
</dbReference>
<evidence type="ECO:0000256" key="1">
    <source>
        <dbReference type="ARBA" id="ARBA00023002"/>
    </source>
</evidence>